<feature type="non-terminal residue" evidence="1">
    <location>
        <position position="255"/>
    </location>
</feature>
<reference evidence="1" key="1">
    <citation type="journal article" date="2014" name="Front. Microbiol.">
        <title>High frequency of phylogenetically diverse reductive dehalogenase-homologous genes in deep subseafloor sedimentary metagenomes.</title>
        <authorList>
            <person name="Kawai M."/>
            <person name="Futagami T."/>
            <person name="Toyoda A."/>
            <person name="Takaki Y."/>
            <person name="Nishi S."/>
            <person name="Hori S."/>
            <person name="Arai W."/>
            <person name="Tsubouchi T."/>
            <person name="Morono Y."/>
            <person name="Uchiyama I."/>
            <person name="Ito T."/>
            <person name="Fujiyama A."/>
            <person name="Inagaki F."/>
            <person name="Takami H."/>
        </authorList>
    </citation>
    <scope>NUCLEOTIDE SEQUENCE</scope>
    <source>
        <strain evidence="1">Expedition CK06-06</strain>
    </source>
</reference>
<dbReference type="EMBL" id="BARS01039270">
    <property type="protein sequence ID" value="GAG17016.1"/>
    <property type="molecule type" value="Genomic_DNA"/>
</dbReference>
<name>X0WWA1_9ZZZZ</name>
<gene>
    <name evidence="1" type="ORF">S01H1_59984</name>
</gene>
<evidence type="ECO:0000313" key="1">
    <source>
        <dbReference type="EMBL" id="GAG17016.1"/>
    </source>
</evidence>
<dbReference type="Gene3D" id="1.10.390.10">
    <property type="entry name" value="Neutral Protease Domain 2"/>
    <property type="match status" value="1"/>
</dbReference>
<organism evidence="1">
    <name type="scientific">marine sediment metagenome</name>
    <dbReference type="NCBI Taxonomy" id="412755"/>
    <lineage>
        <taxon>unclassified sequences</taxon>
        <taxon>metagenomes</taxon>
        <taxon>ecological metagenomes</taxon>
    </lineage>
</organism>
<proteinExistence type="predicted"/>
<accession>X0WWA1</accession>
<evidence type="ECO:0008006" key="2">
    <source>
        <dbReference type="Google" id="ProtNLM"/>
    </source>
</evidence>
<comment type="caution">
    <text evidence="1">The sequence shown here is derived from an EMBL/GenBank/DDBJ whole genome shotgun (WGS) entry which is preliminary data.</text>
</comment>
<dbReference type="SUPFAM" id="SSF55486">
    <property type="entry name" value="Metalloproteases ('zincins'), catalytic domain"/>
    <property type="match status" value="1"/>
</dbReference>
<dbReference type="InterPro" id="IPR027268">
    <property type="entry name" value="Peptidase_M4/M1_CTD_sf"/>
</dbReference>
<protein>
    <recommendedName>
        <fullName evidence="2">Peptidase M1 membrane alanine aminopeptidase domain-containing protein</fullName>
    </recommendedName>
</protein>
<dbReference type="AlphaFoldDB" id="X0WWA1"/>
<sequence length="255" mass="27707">RFTNPLEVALRDLVLMLWPNDSQYQATMTTGPVLIDGHLVQSEFELGGIALRIRLPHALSAGKTLDLSLPFWIEVSQIHSVSPQRFGIAEGVLIAPTFYPLVPRLVDGEWQAEVAPAWGDTTNSDIAFYQVEITAPGDFAMVASGTEIAREQDEDGNQRVVYVTGPMRDFAFALGTLETESRNVGDVVLRAWVLPEHIDDLGKVLDAAAAQVRLLNEFIGPYPYVELDLVDAPGAFGGIEYPGLVFIGTLGTAGV</sequence>
<feature type="non-terminal residue" evidence="1">
    <location>
        <position position="1"/>
    </location>
</feature>